<evidence type="ECO:0000313" key="3">
    <source>
        <dbReference type="Proteomes" id="UP001652661"/>
    </source>
</evidence>
<feature type="compositionally biased region" description="Gly residues" evidence="1">
    <location>
        <begin position="68"/>
        <end position="81"/>
    </location>
</feature>
<name>A0A6P4JDY9_DROKI</name>
<dbReference type="RefSeq" id="XP_017032808.1">
    <property type="nucleotide sequence ID" value="XM_017177319.3"/>
</dbReference>
<feature type="signal peptide" evidence="2">
    <location>
        <begin position="1"/>
        <end position="27"/>
    </location>
</feature>
<sequence length="242" mass="26101">MWRMRLLFGFVVLLALGYLPQERGVLAQKYYMNFAFNNNNPEGEEGDKNGEPGTEHEGGDNGPENIGNNGGTDNTGGGVSGADGDAHGYIGEGEIMDAGSGDRQKNKGYGTQRRIAGTDDDNDDSDSKDAHNRRRMMAEHENEASKPTDHSHHSSYEISIDDSFGGRYVRSIYESSESHGHSGSNEGSNARDSAPAESSQSKADNKPEDNPNSENPNAEAVRSEVPNGGISVGDNNEEYEEI</sequence>
<reference evidence="3" key="1">
    <citation type="submission" date="2025-05" db="UniProtKB">
        <authorList>
            <consortium name="RefSeq"/>
        </authorList>
    </citation>
    <scope>NUCLEOTIDE SEQUENCE [LARGE SCALE GENOMIC DNA]</scope>
    <source>
        <strain evidence="3">14028-0561.14</strain>
    </source>
</reference>
<proteinExistence type="predicted"/>
<feature type="region of interest" description="Disordered" evidence="1">
    <location>
        <begin position="41"/>
        <end position="242"/>
    </location>
</feature>
<organism evidence="3 4">
    <name type="scientific">Drosophila kikkawai</name>
    <name type="common">Fruit fly</name>
    <dbReference type="NCBI Taxonomy" id="30033"/>
    <lineage>
        <taxon>Eukaryota</taxon>
        <taxon>Metazoa</taxon>
        <taxon>Ecdysozoa</taxon>
        <taxon>Arthropoda</taxon>
        <taxon>Hexapoda</taxon>
        <taxon>Insecta</taxon>
        <taxon>Pterygota</taxon>
        <taxon>Neoptera</taxon>
        <taxon>Endopterygota</taxon>
        <taxon>Diptera</taxon>
        <taxon>Brachycera</taxon>
        <taxon>Muscomorpha</taxon>
        <taxon>Ephydroidea</taxon>
        <taxon>Drosophilidae</taxon>
        <taxon>Drosophila</taxon>
        <taxon>Sophophora</taxon>
    </lineage>
</organism>
<gene>
    <name evidence="4" type="primary">Acp32CD</name>
</gene>
<feature type="chain" id="PRO_5028146548" evidence="2">
    <location>
        <begin position="28"/>
        <end position="242"/>
    </location>
</feature>
<dbReference type="Proteomes" id="UP001652661">
    <property type="component" value="Chromosome 2L"/>
</dbReference>
<evidence type="ECO:0000256" key="1">
    <source>
        <dbReference type="SAM" id="MobiDB-lite"/>
    </source>
</evidence>
<dbReference type="OMA" id="GHLPEHG"/>
<feature type="compositionally biased region" description="Basic and acidic residues" evidence="1">
    <location>
        <begin position="46"/>
        <end position="59"/>
    </location>
</feature>
<evidence type="ECO:0000256" key="2">
    <source>
        <dbReference type="SAM" id="SignalP"/>
    </source>
</evidence>
<accession>A0A6P4JDY9</accession>
<dbReference type="AlphaFoldDB" id="A0A6P4JDY9"/>
<keyword evidence="2" id="KW-0732">Signal</keyword>
<feature type="compositionally biased region" description="Basic and acidic residues" evidence="1">
    <location>
        <begin position="125"/>
        <end position="155"/>
    </location>
</feature>
<protein>
    <submittedName>
        <fullName evidence="4">Accessory gland protein Acp32CD</fullName>
    </submittedName>
</protein>
<keyword evidence="3" id="KW-1185">Reference proteome</keyword>
<evidence type="ECO:0000313" key="4">
    <source>
        <dbReference type="RefSeq" id="XP_017032808.1"/>
    </source>
</evidence>
<reference evidence="4" key="2">
    <citation type="submission" date="2025-08" db="UniProtKB">
        <authorList>
            <consortium name="RefSeq"/>
        </authorList>
    </citation>
    <scope>IDENTIFICATION</scope>
    <source>
        <strain evidence="4">14028-0561.14</strain>
        <tissue evidence="4">Whole fly</tissue>
    </source>
</reference>
<dbReference type="OrthoDB" id="7873186at2759"/>